<dbReference type="STRING" id="39966.A0A369KDU1"/>
<accession>A0A369KDU1</accession>
<protein>
    <recommendedName>
        <fullName evidence="4">HNH nuclease domain-containing protein</fullName>
    </recommendedName>
</protein>
<proteinExistence type="predicted"/>
<gene>
    <name evidence="2" type="ORF">Hypma_014795</name>
</gene>
<keyword evidence="3" id="KW-1185">Reference proteome</keyword>
<evidence type="ECO:0000313" key="2">
    <source>
        <dbReference type="EMBL" id="RDB29096.1"/>
    </source>
</evidence>
<sequence>MSNNSNEHDTESSSEPERDTHENAPYRATVSPPPLSVAHTTPSRRDGYVQLPKTAKERVDSAVSALTQDRCLIEEMSPVGKTVEYAHVLARKSHTTILDRLEFSWRLQRYTLNVHSRYNILLLGVKFHALFDDNNFLLIPSPEVVDAYYRAISSQEKINPKLCRQAGPSMEEEVGKVHDYMLVANSSMIDVPILRRNGPITISPPPPNAYTIMAYPYRELGVLKSHVTPRYIIANAGEKMTTGPSRYVTLLAYNETIARLIAQGAPETLRGIMEKISHIYERWTAAVPADEAFLLSPGVGDNFSDTSKKTAPHRAWSAAGKRTRRSRAPSGDGSPTPSKKSKTGGNNDAVWLDDETLHELDNCHGLSPEKERETKLSSIRQWIDEVVSKTGSEDADSEAVASLVEVKDFGVVEGGIVAISA</sequence>
<name>A0A369KDU1_HYPMA</name>
<dbReference type="EMBL" id="LUEZ02000010">
    <property type="protein sequence ID" value="RDB29096.1"/>
    <property type="molecule type" value="Genomic_DNA"/>
</dbReference>
<dbReference type="Proteomes" id="UP000076154">
    <property type="component" value="Unassembled WGS sequence"/>
</dbReference>
<dbReference type="AlphaFoldDB" id="A0A369KDU1"/>
<comment type="caution">
    <text evidence="2">The sequence shown here is derived from an EMBL/GenBank/DDBJ whole genome shotgun (WGS) entry which is preliminary data.</text>
</comment>
<feature type="compositionally biased region" description="Basic and acidic residues" evidence="1">
    <location>
        <begin position="1"/>
        <end position="24"/>
    </location>
</feature>
<dbReference type="InParanoid" id="A0A369KDU1"/>
<evidence type="ECO:0000256" key="1">
    <source>
        <dbReference type="SAM" id="MobiDB-lite"/>
    </source>
</evidence>
<evidence type="ECO:0008006" key="4">
    <source>
        <dbReference type="Google" id="ProtNLM"/>
    </source>
</evidence>
<reference evidence="2" key="1">
    <citation type="submission" date="2018-04" db="EMBL/GenBank/DDBJ databases">
        <title>Whole genome sequencing of Hypsizygus marmoreus.</title>
        <authorList>
            <person name="Choi I.-G."/>
            <person name="Min B."/>
            <person name="Kim J.-G."/>
            <person name="Kim S."/>
            <person name="Oh Y.-L."/>
            <person name="Kong W.-S."/>
            <person name="Park H."/>
            <person name="Jeong J."/>
            <person name="Song E.-S."/>
        </authorList>
    </citation>
    <scope>NUCLEOTIDE SEQUENCE [LARGE SCALE GENOMIC DNA]</scope>
    <source>
        <strain evidence="2">51987-8</strain>
    </source>
</reference>
<feature type="region of interest" description="Disordered" evidence="1">
    <location>
        <begin position="302"/>
        <end position="349"/>
    </location>
</feature>
<feature type="region of interest" description="Disordered" evidence="1">
    <location>
        <begin position="1"/>
        <end position="48"/>
    </location>
</feature>
<dbReference type="OrthoDB" id="3133596at2759"/>
<organism evidence="2 3">
    <name type="scientific">Hypsizygus marmoreus</name>
    <name type="common">White beech mushroom</name>
    <name type="synonym">Agaricus marmoreus</name>
    <dbReference type="NCBI Taxonomy" id="39966"/>
    <lineage>
        <taxon>Eukaryota</taxon>
        <taxon>Fungi</taxon>
        <taxon>Dikarya</taxon>
        <taxon>Basidiomycota</taxon>
        <taxon>Agaricomycotina</taxon>
        <taxon>Agaricomycetes</taxon>
        <taxon>Agaricomycetidae</taxon>
        <taxon>Agaricales</taxon>
        <taxon>Tricholomatineae</taxon>
        <taxon>Lyophyllaceae</taxon>
        <taxon>Hypsizygus</taxon>
    </lineage>
</organism>
<evidence type="ECO:0000313" key="3">
    <source>
        <dbReference type="Proteomes" id="UP000076154"/>
    </source>
</evidence>
<feature type="compositionally biased region" description="Polar residues" evidence="1">
    <location>
        <begin position="333"/>
        <end position="346"/>
    </location>
</feature>